<feature type="transmembrane region" description="Helical" evidence="2">
    <location>
        <begin position="1072"/>
        <end position="1094"/>
    </location>
</feature>
<evidence type="ECO:0000256" key="2">
    <source>
        <dbReference type="SAM" id="Phobius"/>
    </source>
</evidence>
<dbReference type="InterPro" id="IPR050327">
    <property type="entry name" value="Proton-linked_MCT"/>
</dbReference>
<feature type="transmembrane region" description="Helical" evidence="2">
    <location>
        <begin position="694"/>
        <end position="714"/>
    </location>
</feature>
<dbReference type="Pfam" id="PF07690">
    <property type="entry name" value="MFS_1"/>
    <property type="match status" value="1"/>
</dbReference>
<evidence type="ECO:0008006" key="5">
    <source>
        <dbReference type="Google" id="ProtNLM"/>
    </source>
</evidence>
<keyword evidence="2" id="KW-0812">Transmembrane</keyword>
<dbReference type="InterPro" id="IPR011701">
    <property type="entry name" value="MFS"/>
</dbReference>
<feature type="transmembrane region" description="Helical" evidence="2">
    <location>
        <begin position="823"/>
        <end position="842"/>
    </location>
</feature>
<proteinExistence type="predicted"/>
<feature type="transmembrane region" description="Helical" evidence="2">
    <location>
        <begin position="765"/>
        <end position="781"/>
    </location>
</feature>
<gene>
    <name evidence="3" type="ORF">CLODIP_2_CD02585</name>
</gene>
<dbReference type="Gene3D" id="1.20.1250.20">
    <property type="entry name" value="MFS general substrate transporter like domains"/>
    <property type="match status" value="2"/>
</dbReference>
<reference evidence="3 4" key="1">
    <citation type="submission" date="2020-04" db="EMBL/GenBank/DDBJ databases">
        <authorList>
            <person name="Alioto T."/>
            <person name="Alioto T."/>
            <person name="Gomez Garrido J."/>
        </authorList>
    </citation>
    <scope>NUCLEOTIDE SEQUENCE [LARGE SCALE GENOMIC DNA]</scope>
</reference>
<dbReference type="OrthoDB" id="410267at2759"/>
<dbReference type="EMBL" id="CADEPI010000042">
    <property type="protein sequence ID" value="CAB3369013.1"/>
    <property type="molecule type" value="Genomic_DNA"/>
</dbReference>
<keyword evidence="1" id="KW-0175">Coiled coil</keyword>
<sequence>MTQVLRLVLQIIEGTNFHLLESNTSLVLQGKLDGVGLKTEPVALSSANGLRLEIGEELIWKISQRNFQRIKASKALKLECFNVGPGSSIKSVGYIIINLKSISEHAQCGWRRLLGSSSPAQSCPQLLLSVSLLDSNRSKKEEQKQAISLDKRVEDISGRPTELNLKNGISYIGSERFCKERFQFSCTLISLAIPPQILEPESARLQLKLFGQTLTTKQFDIVEPKTVLNKTFVFDVFSKTPTLDQFLSENPIMEVALTQENRTVLETNHFLAIELGQPMTTDIFFKGTSRDPQPKLTVAFSIQPLRDAEEVNTKEVQREAEIHSPFAPSAPVLLEDDTEIEIISEYSKNFESVSDVANDPAPLPLKMNPEPTANKEVVHWNLHPESHRTQHHDGDGVAAISDRERMVKVVEELEEWKLRHKILFTEEMEAKREEMMRAWEQQMSKRQEELEFEKIKSIEKSKEYAASLEEEIAKLKLKGKDVEREDEKFKSYRRKMEEKLEEKDRTLKKQQLESESKMSILVYQNKKLQERVELLEAECAKLKKIQKSSESAEIMELKEKIRDMEQNLKKAQEEKARITKEWAKSQRQAVEAKDHSTHCFKNINRESNFPDQERARLMQEKISLEKLQQELLQMKQRPAQTEVINTRKLLEQRDALLKTGIFPQAKVMSVRNHGKYFSKKAAALGIPLEAPEGGWGWAVAIGYGICHIFLVSIIHNFSLIFSTKFDYIGMTASDVTVLMNINAAVCNGVGLLSGPILKRVSCRKVSLLGSFLLFSGALLASQAETFYFFILSMGVIFGSGLALLSPANLFCINSYFIKRRSRGMGLAMAVGGIGSVFMPLIMSSLLRMYSPENTMLIVAALVLHCFPAALLLQPVRWHMVHAEADLKINDHSAAAAAAINAGRKRTASSNSVDVGYTLVSCSEPYPKTVAEEDEEEYFANAGNGSTEVAEYLKNKPKGRKSIWIKIVDFFDLRLYKIIPFAMASVSMAFFAVVETNFMLLIPYVMLEIHGYSIQQVAGFQSIVAAVDIIFRFVAPYIGVGLNLPDNLMYIISIIFISLFRALIMIYRSYNVVLVLGVWFGMCRGIRNVFAPLLIPSFVPVDRLPAALGLLMAQTAIAFIIFCPFLGILTNSAKTLADIITGFNLFTTCSASCWVLGVTFYRLRANKRQQQAGGKIMSTVNECFKKQ</sequence>
<dbReference type="Gene3D" id="2.60.40.150">
    <property type="entry name" value="C2 domain"/>
    <property type="match status" value="1"/>
</dbReference>
<feature type="transmembrane region" description="Helical" evidence="2">
    <location>
        <begin position="1138"/>
        <end position="1160"/>
    </location>
</feature>
<organism evidence="3 4">
    <name type="scientific">Cloeon dipterum</name>
    <dbReference type="NCBI Taxonomy" id="197152"/>
    <lineage>
        <taxon>Eukaryota</taxon>
        <taxon>Metazoa</taxon>
        <taxon>Ecdysozoa</taxon>
        <taxon>Arthropoda</taxon>
        <taxon>Hexapoda</taxon>
        <taxon>Insecta</taxon>
        <taxon>Pterygota</taxon>
        <taxon>Palaeoptera</taxon>
        <taxon>Ephemeroptera</taxon>
        <taxon>Pisciforma</taxon>
        <taxon>Baetidae</taxon>
        <taxon>Cloeon</taxon>
    </lineage>
</organism>
<keyword evidence="4" id="KW-1185">Reference proteome</keyword>
<name>A0A8S1CBJ3_9INSE</name>
<dbReference type="Proteomes" id="UP000494165">
    <property type="component" value="Unassembled WGS sequence"/>
</dbReference>
<feature type="transmembrane region" description="Helical" evidence="2">
    <location>
        <begin position="787"/>
        <end position="811"/>
    </location>
</feature>
<feature type="transmembrane region" description="Helical" evidence="2">
    <location>
        <begin position="1106"/>
        <end position="1126"/>
    </location>
</feature>
<feature type="transmembrane region" description="Helical" evidence="2">
    <location>
        <begin position="854"/>
        <end position="872"/>
    </location>
</feature>
<evidence type="ECO:0000313" key="4">
    <source>
        <dbReference type="Proteomes" id="UP000494165"/>
    </source>
</evidence>
<dbReference type="PANTHER" id="PTHR11360:SF237">
    <property type="entry name" value="MONOCARBOXYLATE TRANSPORTER 12-B-LIKE PROTEIN"/>
    <property type="match status" value="1"/>
</dbReference>
<dbReference type="GO" id="GO:0008028">
    <property type="term" value="F:monocarboxylic acid transmembrane transporter activity"/>
    <property type="evidence" value="ECO:0007669"/>
    <property type="project" value="TreeGrafter"/>
</dbReference>
<dbReference type="InterPro" id="IPR036259">
    <property type="entry name" value="MFS_trans_sf"/>
</dbReference>
<keyword evidence="2" id="KW-1133">Transmembrane helix</keyword>
<evidence type="ECO:0000256" key="1">
    <source>
        <dbReference type="SAM" id="Coils"/>
    </source>
</evidence>
<accession>A0A8S1CBJ3</accession>
<feature type="coiled-coil region" evidence="1">
    <location>
        <begin position="436"/>
        <end position="588"/>
    </location>
</feature>
<feature type="transmembrane region" description="Helical" evidence="2">
    <location>
        <begin position="1013"/>
        <end position="1034"/>
    </location>
</feature>
<dbReference type="SUPFAM" id="SSF103473">
    <property type="entry name" value="MFS general substrate transporter"/>
    <property type="match status" value="1"/>
</dbReference>
<dbReference type="PANTHER" id="PTHR11360">
    <property type="entry name" value="MONOCARBOXYLATE TRANSPORTER"/>
    <property type="match status" value="1"/>
</dbReference>
<feature type="transmembrane region" description="Helical" evidence="2">
    <location>
        <begin position="1046"/>
        <end position="1066"/>
    </location>
</feature>
<dbReference type="AlphaFoldDB" id="A0A8S1CBJ3"/>
<evidence type="ECO:0000313" key="3">
    <source>
        <dbReference type="EMBL" id="CAB3369013.1"/>
    </source>
</evidence>
<comment type="caution">
    <text evidence="3">The sequence shown here is derived from an EMBL/GenBank/DDBJ whole genome shotgun (WGS) entry which is preliminary data.</text>
</comment>
<protein>
    <recommendedName>
        <fullName evidence="5">Major facilitator superfamily (MFS) profile domain-containing protein</fullName>
    </recommendedName>
</protein>
<feature type="transmembrane region" description="Helical" evidence="2">
    <location>
        <begin position="974"/>
        <end position="993"/>
    </location>
</feature>
<dbReference type="InterPro" id="IPR035892">
    <property type="entry name" value="C2_domain_sf"/>
</dbReference>
<keyword evidence="2" id="KW-0472">Membrane</keyword>